<dbReference type="InterPro" id="IPR035439">
    <property type="entry name" value="UPF0145_dom_sf"/>
</dbReference>
<dbReference type="Pfam" id="PF01906">
    <property type="entry name" value="YbjQ_1"/>
    <property type="match status" value="1"/>
</dbReference>
<evidence type="ECO:0000313" key="4">
    <source>
        <dbReference type="Proteomes" id="UP000294843"/>
    </source>
</evidence>
<dbReference type="PANTHER" id="PTHR34068">
    <property type="entry name" value="UPF0145 PROTEIN YBJQ"/>
    <property type="match status" value="1"/>
</dbReference>
<sequence length="112" mass="12064">MNREDVLVVTTESIANHEVVKTIGEVFGITVQSRDMFTDFGAGIRNMFGGEVKSYTTMLENARIEAVDRMQDNALAKGANAVLAVRFDSNMSTEGTSSVVAYGTAVVIQPKA</sequence>
<dbReference type="PANTHER" id="PTHR34068:SF2">
    <property type="entry name" value="UPF0145 PROTEIN SCO3412"/>
    <property type="match status" value="1"/>
</dbReference>
<accession>A0A4R6BYD4</accession>
<protein>
    <recommendedName>
        <fullName evidence="2">UPF0145 protein ERX55_09280</fullName>
    </recommendedName>
</protein>
<evidence type="ECO:0000256" key="2">
    <source>
        <dbReference type="HAMAP-Rule" id="MF_00338"/>
    </source>
</evidence>
<dbReference type="EMBL" id="SCWF01000011">
    <property type="protein sequence ID" value="TDM13431.1"/>
    <property type="molecule type" value="Genomic_DNA"/>
</dbReference>
<comment type="caution">
    <text evidence="3">The sequence shown here is derived from an EMBL/GenBank/DDBJ whole genome shotgun (WGS) entry which is preliminary data.</text>
</comment>
<keyword evidence="4" id="KW-1185">Reference proteome</keyword>
<gene>
    <name evidence="3" type="ORF">ERX55_09280</name>
</gene>
<comment type="similarity">
    <text evidence="1 2">Belongs to the UPF0145 family.</text>
</comment>
<organism evidence="3 4">
    <name type="scientific">Macrococcus bovicus</name>
    <dbReference type="NCBI Taxonomy" id="69968"/>
    <lineage>
        <taxon>Bacteria</taxon>
        <taxon>Bacillati</taxon>
        <taxon>Bacillota</taxon>
        <taxon>Bacilli</taxon>
        <taxon>Bacillales</taxon>
        <taxon>Staphylococcaceae</taxon>
        <taxon>Macrococcus</taxon>
    </lineage>
</organism>
<dbReference type="HAMAP" id="MF_00338">
    <property type="entry name" value="UPF0145"/>
    <property type="match status" value="1"/>
</dbReference>
<proteinExistence type="inferred from homology"/>
<reference evidence="3 4" key="1">
    <citation type="submission" date="2019-01" db="EMBL/GenBank/DDBJ databases">
        <title>Draft genome sequences of the type strains of six Macrococcus species.</title>
        <authorList>
            <person name="Mazhar S."/>
            <person name="Altermann E."/>
            <person name="Hill C."/>
            <person name="Mcauliffe O."/>
        </authorList>
    </citation>
    <scope>NUCLEOTIDE SEQUENCE [LARGE SCALE GENOMIC DNA]</scope>
    <source>
        <strain evidence="3 4">ATCC 51825</strain>
    </source>
</reference>
<dbReference type="RefSeq" id="WP_133452297.1">
    <property type="nucleotide sequence ID" value="NZ_CP128470.1"/>
</dbReference>
<evidence type="ECO:0000256" key="1">
    <source>
        <dbReference type="ARBA" id="ARBA00010751"/>
    </source>
</evidence>
<evidence type="ECO:0000313" key="3">
    <source>
        <dbReference type="EMBL" id="TDM13431.1"/>
    </source>
</evidence>
<dbReference type="AlphaFoldDB" id="A0A4R6BYD4"/>
<dbReference type="SUPFAM" id="SSF117782">
    <property type="entry name" value="YbjQ-like"/>
    <property type="match status" value="1"/>
</dbReference>
<dbReference type="InterPro" id="IPR002765">
    <property type="entry name" value="UPF0145_YbjQ-like"/>
</dbReference>
<dbReference type="OrthoDB" id="9796448at2"/>
<dbReference type="Gene3D" id="3.30.110.70">
    <property type="entry name" value="Hypothetical protein apc22750. Chain B"/>
    <property type="match status" value="1"/>
</dbReference>
<name>A0A4R6BYD4_9STAP</name>
<dbReference type="Proteomes" id="UP000294843">
    <property type="component" value="Unassembled WGS sequence"/>
</dbReference>